<evidence type="ECO:0000313" key="1">
    <source>
        <dbReference type="EMBL" id="OGG52431.1"/>
    </source>
</evidence>
<comment type="caution">
    <text evidence="1">The sequence shown here is derived from an EMBL/GenBank/DDBJ whole genome shotgun (WGS) entry which is preliminary data.</text>
</comment>
<dbReference type="InterPro" id="IPR013321">
    <property type="entry name" value="Arc_rbn_hlx_hlx"/>
</dbReference>
<dbReference type="Proteomes" id="UP000176863">
    <property type="component" value="Unassembled WGS sequence"/>
</dbReference>
<dbReference type="AlphaFoldDB" id="A0A1F6CTT1"/>
<organism evidence="1 2">
    <name type="scientific">Candidatus Kaiserbacteria bacterium RIFCSPHIGHO2_01_FULL_53_29</name>
    <dbReference type="NCBI Taxonomy" id="1798480"/>
    <lineage>
        <taxon>Bacteria</taxon>
        <taxon>Candidatus Kaiseribacteriota</taxon>
    </lineage>
</organism>
<protein>
    <submittedName>
        <fullName evidence="1">Uncharacterized protein</fullName>
    </submittedName>
</protein>
<dbReference type="EMBL" id="MFKT01000029">
    <property type="protein sequence ID" value="OGG52431.1"/>
    <property type="molecule type" value="Genomic_DNA"/>
</dbReference>
<evidence type="ECO:0000313" key="2">
    <source>
        <dbReference type="Proteomes" id="UP000176863"/>
    </source>
</evidence>
<dbReference type="Gene3D" id="1.10.1220.10">
    <property type="entry name" value="Met repressor-like"/>
    <property type="match status" value="1"/>
</dbReference>
<sequence>MKTVMSFKVDKDVRDNARRVAKRIGVPLSMVVNRQLKQFAKDQRIEFGEPLVPNAKTRKELDRSLKDIHNNRKGRLSPLFADTKEMDRYLDSL</sequence>
<dbReference type="GO" id="GO:0006355">
    <property type="term" value="P:regulation of DNA-templated transcription"/>
    <property type="evidence" value="ECO:0007669"/>
    <property type="project" value="InterPro"/>
</dbReference>
<gene>
    <name evidence="1" type="ORF">A2851_05300</name>
</gene>
<name>A0A1F6CTT1_9BACT</name>
<accession>A0A1F6CTT1</accession>
<dbReference type="STRING" id="1798480.A2851_05300"/>
<proteinExistence type="predicted"/>
<reference evidence="1 2" key="1">
    <citation type="journal article" date="2016" name="Nat. Commun.">
        <title>Thousands of microbial genomes shed light on interconnected biogeochemical processes in an aquifer system.</title>
        <authorList>
            <person name="Anantharaman K."/>
            <person name="Brown C.T."/>
            <person name="Hug L.A."/>
            <person name="Sharon I."/>
            <person name="Castelle C.J."/>
            <person name="Probst A.J."/>
            <person name="Thomas B.C."/>
            <person name="Singh A."/>
            <person name="Wilkins M.J."/>
            <person name="Karaoz U."/>
            <person name="Brodie E.L."/>
            <person name="Williams K.H."/>
            <person name="Hubbard S.S."/>
            <person name="Banfield J.F."/>
        </authorList>
    </citation>
    <scope>NUCLEOTIDE SEQUENCE [LARGE SCALE GENOMIC DNA]</scope>
</reference>